<reference evidence="1 2" key="1">
    <citation type="submission" date="2018-09" db="EMBL/GenBank/DDBJ databases">
        <authorList>
            <person name="Postec A."/>
        </authorList>
    </citation>
    <scope>NUCLEOTIDE SEQUENCE [LARGE SCALE GENOMIC DNA]</scope>
    <source>
        <strain evidence="1">70B-A</strain>
    </source>
</reference>
<keyword evidence="2" id="KW-1185">Reference proteome</keyword>
<accession>A0A3P7PUB7</accession>
<evidence type="ECO:0000313" key="1">
    <source>
        <dbReference type="EMBL" id="VDN47547.1"/>
    </source>
</evidence>
<dbReference type="KEGG" id="cbar:PATL70BA_1660"/>
<sequence>MCWDKVSFCLDKFHLNKAIIRAIGHLGDSASDTRRAINDDIRYEDKKAVNKVFTWPSSAQIARVEENR</sequence>
<dbReference type="EMBL" id="LR130778">
    <property type="protein sequence ID" value="VDN47547.1"/>
    <property type="molecule type" value="Genomic_DNA"/>
</dbReference>
<dbReference type="Proteomes" id="UP000279029">
    <property type="component" value="Chromosome"/>
</dbReference>
<dbReference type="OrthoDB" id="2162583at2"/>
<dbReference type="RefSeq" id="WP_125136838.1">
    <property type="nucleotide sequence ID" value="NZ_LR130778.1"/>
</dbReference>
<name>A0A3P7PUB7_9FIRM</name>
<evidence type="ECO:0000313" key="2">
    <source>
        <dbReference type="Proteomes" id="UP000279029"/>
    </source>
</evidence>
<protein>
    <submittedName>
        <fullName evidence="1">Uncharacterized protein</fullName>
    </submittedName>
</protein>
<organism evidence="1 2">
    <name type="scientific">Petrocella atlantisensis</name>
    <dbReference type="NCBI Taxonomy" id="2173034"/>
    <lineage>
        <taxon>Bacteria</taxon>
        <taxon>Bacillati</taxon>
        <taxon>Bacillota</taxon>
        <taxon>Clostridia</taxon>
        <taxon>Lachnospirales</taxon>
        <taxon>Vallitaleaceae</taxon>
        <taxon>Petrocella</taxon>
    </lineage>
</organism>
<proteinExistence type="predicted"/>
<dbReference type="AlphaFoldDB" id="A0A3P7PUB7"/>
<gene>
    <name evidence="1" type="ORF">PATL70BA_1660</name>
</gene>